<proteinExistence type="predicted"/>
<evidence type="ECO:0000313" key="2">
    <source>
        <dbReference type="EMBL" id="PNT68509.1"/>
    </source>
</evidence>
<dbReference type="EnsemblPlants" id="PNT68509">
    <property type="protein sequence ID" value="PNT68509"/>
    <property type="gene ID" value="BRADI_3g41596v3"/>
</dbReference>
<dbReference type="InParanoid" id="A0A2K2D2K7"/>
<evidence type="ECO:0000313" key="4">
    <source>
        <dbReference type="Proteomes" id="UP000008810"/>
    </source>
</evidence>
<keyword evidence="4" id="KW-1185">Reference proteome</keyword>
<gene>
    <name evidence="2" type="ORF">BRADI_3g41596v3</name>
</gene>
<feature type="compositionally biased region" description="Basic and acidic residues" evidence="1">
    <location>
        <begin position="1"/>
        <end position="19"/>
    </location>
</feature>
<feature type="region of interest" description="Disordered" evidence="1">
    <location>
        <begin position="1"/>
        <end position="28"/>
    </location>
</feature>
<protein>
    <submittedName>
        <fullName evidence="2 3">Uncharacterized protein</fullName>
    </submittedName>
</protein>
<feature type="compositionally biased region" description="Low complexity" evidence="1">
    <location>
        <begin position="42"/>
        <end position="51"/>
    </location>
</feature>
<reference evidence="3" key="3">
    <citation type="submission" date="2018-08" db="UniProtKB">
        <authorList>
            <consortium name="EnsemblPlants"/>
        </authorList>
    </citation>
    <scope>IDENTIFICATION</scope>
    <source>
        <strain evidence="3">cv. Bd21</strain>
    </source>
</reference>
<organism evidence="2">
    <name type="scientific">Brachypodium distachyon</name>
    <name type="common">Purple false brome</name>
    <name type="synonym">Trachynia distachya</name>
    <dbReference type="NCBI Taxonomy" id="15368"/>
    <lineage>
        <taxon>Eukaryota</taxon>
        <taxon>Viridiplantae</taxon>
        <taxon>Streptophyta</taxon>
        <taxon>Embryophyta</taxon>
        <taxon>Tracheophyta</taxon>
        <taxon>Spermatophyta</taxon>
        <taxon>Magnoliopsida</taxon>
        <taxon>Liliopsida</taxon>
        <taxon>Poales</taxon>
        <taxon>Poaceae</taxon>
        <taxon>BOP clade</taxon>
        <taxon>Pooideae</taxon>
        <taxon>Stipodae</taxon>
        <taxon>Brachypodieae</taxon>
        <taxon>Brachypodium</taxon>
    </lineage>
</organism>
<name>A0A2K2D2K7_BRADI</name>
<dbReference type="EMBL" id="CM000882">
    <property type="protein sequence ID" value="PNT68509.1"/>
    <property type="molecule type" value="Genomic_DNA"/>
</dbReference>
<evidence type="ECO:0000256" key="1">
    <source>
        <dbReference type="SAM" id="MobiDB-lite"/>
    </source>
</evidence>
<feature type="region of interest" description="Disordered" evidence="1">
    <location>
        <begin position="42"/>
        <end position="116"/>
    </location>
</feature>
<reference evidence="2" key="2">
    <citation type="submission" date="2017-06" db="EMBL/GenBank/DDBJ databases">
        <title>WGS assembly of Brachypodium distachyon.</title>
        <authorList>
            <consortium name="The International Brachypodium Initiative"/>
            <person name="Lucas S."/>
            <person name="Harmon-Smith M."/>
            <person name="Lail K."/>
            <person name="Tice H."/>
            <person name="Grimwood J."/>
            <person name="Bruce D."/>
            <person name="Barry K."/>
            <person name="Shu S."/>
            <person name="Lindquist E."/>
            <person name="Wang M."/>
            <person name="Pitluck S."/>
            <person name="Vogel J.P."/>
            <person name="Garvin D.F."/>
            <person name="Mockler T.C."/>
            <person name="Schmutz J."/>
            <person name="Rokhsar D."/>
            <person name="Bevan M.W."/>
        </authorList>
    </citation>
    <scope>NUCLEOTIDE SEQUENCE</scope>
    <source>
        <strain evidence="2">Bd21</strain>
    </source>
</reference>
<dbReference type="AlphaFoldDB" id="A0A2K2D2K7"/>
<feature type="compositionally biased region" description="Basic and acidic residues" evidence="1">
    <location>
        <begin position="83"/>
        <end position="110"/>
    </location>
</feature>
<sequence>MNHRSRDQHQPRTQTEKDATAAASGVAPSTVKAQGLLLSAAGRGASATSGGDEPSGFHRGRADEQTMPRQRRSSSQRGGGGRGGERRKEGHQHLRAADPAARGRAEERTRPLALEI</sequence>
<dbReference type="Proteomes" id="UP000008810">
    <property type="component" value="Chromosome 3"/>
</dbReference>
<evidence type="ECO:0000313" key="3">
    <source>
        <dbReference type="EnsemblPlants" id="PNT68509"/>
    </source>
</evidence>
<accession>A0A2K2D2K7</accession>
<dbReference type="Gramene" id="PNT68509">
    <property type="protein sequence ID" value="PNT68509"/>
    <property type="gene ID" value="BRADI_3g41596v3"/>
</dbReference>
<reference evidence="2 3" key="1">
    <citation type="journal article" date="2010" name="Nature">
        <title>Genome sequencing and analysis of the model grass Brachypodium distachyon.</title>
        <authorList>
            <consortium name="International Brachypodium Initiative"/>
        </authorList>
    </citation>
    <scope>NUCLEOTIDE SEQUENCE [LARGE SCALE GENOMIC DNA]</scope>
    <source>
        <strain evidence="2 3">Bd21</strain>
    </source>
</reference>